<dbReference type="RefSeq" id="WP_090378499.1">
    <property type="nucleotide sequence ID" value="NZ_FNLC01000001.1"/>
</dbReference>
<accession>A0A1H1BQJ2</accession>
<evidence type="ECO:0000313" key="1">
    <source>
        <dbReference type="EMBL" id="SDQ54188.1"/>
    </source>
</evidence>
<keyword evidence="2" id="KW-1185">Reference proteome</keyword>
<reference evidence="2" key="1">
    <citation type="submission" date="2016-10" db="EMBL/GenBank/DDBJ databases">
        <authorList>
            <person name="Varghese N."/>
            <person name="Submissions S."/>
        </authorList>
    </citation>
    <scope>NUCLEOTIDE SEQUENCE [LARGE SCALE GENOMIC DNA]</scope>
    <source>
        <strain evidence="2">DSM 24767</strain>
    </source>
</reference>
<proteinExistence type="predicted"/>
<dbReference type="EMBL" id="FNLC01000001">
    <property type="protein sequence ID" value="SDQ54188.1"/>
    <property type="molecule type" value="Genomic_DNA"/>
</dbReference>
<evidence type="ECO:0000313" key="2">
    <source>
        <dbReference type="Proteomes" id="UP000198848"/>
    </source>
</evidence>
<protein>
    <submittedName>
        <fullName evidence="1">Uncharacterized protein</fullName>
    </submittedName>
</protein>
<organism evidence="1 2">
    <name type="scientific">Natronobacterium texcoconense</name>
    <dbReference type="NCBI Taxonomy" id="1095778"/>
    <lineage>
        <taxon>Archaea</taxon>
        <taxon>Methanobacteriati</taxon>
        <taxon>Methanobacteriota</taxon>
        <taxon>Stenosarchaea group</taxon>
        <taxon>Halobacteria</taxon>
        <taxon>Halobacteriales</taxon>
        <taxon>Natrialbaceae</taxon>
        <taxon>Natronobacterium</taxon>
    </lineage>
</organism>
<gene>
    <name evidence="1" type="ORF">SAMN04489842_1118</name>
</gene>
<dbReference type="STRING" id="1095778.SAMN04489842_1118"/>
<dbReference type="Proteomes" id="UP000198848">
    <property type="component" value="Unassembled WGS sequence"/>
</dbReference>
<dbReference type="OrthoDB" id="45797at2157"/>
<name>A0A1H1BQJ2_NATTX</name>
<dbReference type="AlphaFoldDB" id="A0A1H1BQJ2"/>
<sequence length="237" mass="26197">MSSVQGILEQYASETPYEELARAFLEYRRWTGDDPRLLLAEAAASTTGQGFEDGIKPAVERFREAFVETDRIDSFEDIAALDLEDEGLVEAFGAERKRHVLLEAADVLAAREEADDLAALAGWAAEADHYRYDEDPIGSIAGVGPSTFQYLRQLAGVDAVRPDPDVVEFVTDVDADLDSSPLDTSTARATIASCEWLALVSSFRPLEIDRIAWWEFTDEDEREAVLEASDQQTDGLL</sequence>